<keyword evidence="3" id="KW-1185">Reference proteome</keyword>
<comment type="caution">
    <text evidence="2">The sequence shown here is derived from an EMBL/GenBank/DDBJ whole genome shotgun (WGS) entry which is preliminary data.</text>
</comment>
<feature type="domain" description="Novel STAND NTPase 3" evidence="1">
    <location>
        <begin position="99"/>
        <end position="256"/>
    </location>
</feature>
<dbReference type="Gene3D" id="3.40.50.300">
    <property type="entry name" value="P-loop containing nucleotide triphosphate hydrolases"/>
    <property type="match status" value="1"/>
</dbReference>
<gene>
    <name evidence="2" type="ORF">AUR04nite_34390</name>
</gene>
<protein>
    <recommendedName>
        <fullName evidence="1">Novel STAND NTPase 3 domain-containing protein</fullName>
    </recommendedName>
</protein>
<name>A0A4Y4DTF2_GLUUR</name>
<proteinExistence type="predicted"/>
<evidence type="ECO:0000259" key="1">
    <source>
        <dbReference type="Pfam" id="PF20720"/>
    </source>
</evidence>
<dbReference type="Proteomes" id="UP000316612">
    <property type="component" value="Unassembled WGS sequence"/>
</dbReference>
<sequence>MSKVEKLNPSRYFFITSQELTVGQKDELYKLFGRWMISSDDVYSGTDIDSLIARHSEVEREHVKLWLNSGGVLFNVINSGTINASARLLERAQEDMTRFVHTINFDKAKDILNAERTCLIAGPPGVGKTMLAHSLIVDAANHGFEPIEISDDIETGWRMFDPNRKQFFLYDDFLGAIALSEKLNKNEDRRIVEFMEKVSKSKKHLLVLTTREYILRDAEQTYLSLEEIGFSSRLALALPSYSRNAKAKILYNHVYHSELPSQLSSQFSDGGWKSVVDHRGFNPRLIKYATGDLLRDAGTDYLSQFTGILDNPVKLWTNAYDRHLNELQRRILQTLCSFQGVSVELLTTAIATSYQNSQHVTGRETKLALRTLEQTFVKTEKSGNTISVNFDSPTVREFVLSILEDDNQSIERIIKNAVAIEQLLTVATAGRQDESSRYSFVKLKSTTPRFNLQPVSHIFTESVVRLLDQQMNQKNQIDRLLLALLSLPNSLLPSESWWGSTVDYLLSSWAEGKGRPSDVIRLLRFPQIADRLHTQLQSFKLALAKLWDNKTFADPDDWGAYLDIIEEFFEEEFPSDTVSIFEDLVENEIWNSSLKNEVDFDGLIRIAERLELPDSVIDLDERRDELLSSVDMDDDIDGYRGSGSSSESGDAAAIESMFNRFR</sequence>
<dbReference type="Pfam" id="PF20720">
    <property type="entry name" value="nSTAND3"/>
    <property type="match status" value="1"/>
</dbReference>
<reference evidence="2 3" key="1">
    <citation type="submission" date="2019-06" db="EMBL/GenBank/DDBJ databases">
        <title>Whole genome shotgun sequence of Glutamicibacter uratoxydans NBRC 15515.</title>
        <authorList>
            <person name="Hosoyama A."/>
            <person name="Uohara A."/>
            <person name="Ohji S."/>
            <person name="Ichikawa N."/>
        </authorList>
    </citation>
    <scope>NUCLEOTIDE SEQUENCE [LARGE SCALE GENOMIC DNA]</scope>
    <source>
        <strain evidence="2 3">NBRC 15515</strain>
    </source>
</reference>
<dbReference type="AlphaFoldDB" id="A0A4Y4DTF2"/>
<dbReference type="InterPro" id="IPR049050">
    <property type="entry name" value="nSTAND3"/>
</dbReference>
<evidence type="ECO:0000313" key="2">
    <source>
        <dbReference type="EMBL" id="GED07907.1"/>
    </source>
</evidence>
<dbReference type="EMBL" id="BJNY01000032">
    <property type="protein sequence ID" value="GED07907.1"/>
    <property type="molecule type" value="Genomic_DNA"/>
</dbReference>
<dbReference type="SUPFAM" id="SSF52540">
    <property type="entry name" value="P-loop containing nucleoside triphosphate hydrolases"/>
    <property type="match status" value="1"/>
</dbReference>
<evidence type="ECO:0000313" key="3">
    <source>
        <dbReference type="Proteomes" id="UP000316612"/>
    </source>
</evidence>
<dbReference type="InterPro" id="IPR027417">
    <property type="entry name" value="P-loop_NTPase"/>
</dbReference>
<accession>A0A4Y4DTF2</accession>
<organism evidence="2 3">
    <name type="scientific">Glutamicibacter uratoxydans</name>
    <name type="common">Arthrobacter uratoxydans</name>
    <dbReference type="NCBI Taxonomy" id="43667"/>
    <lineage>
        <taxon>Bacteria</taxon>
        <taxon>Bacillati</taxon>
        <taxon>Actinomycetota</taxon>
        <taxon>Actinomycetes</taxon>
        <taxon>Micrococcales</taxon>
        <taxon>Micrococcaceae</taxon>
        <taxon>Glutamicibacter</taxon>
    </lineage>
</organism>